<name>A0A9X4R3L7_9BURK</name>
<dbReference type="InterPro" id="IPR025874">
    <property type="entry name" value="DZR"/>
</dbReference>
<dbReference type="RefSeq" id="WP_378990667.1">
    <property type="nucleotide sequence ID" value="NZ_JAPPUW010000006.1"/>
</dbReference>
<accession>A0A9X4R3L7</accession>
<keyword evidence="4" id="KW-1185">Reference proteome</keyword>
<dbReference type="AlphaFoldDB" id="A0A9X4R3L7"/>
<gene>
    <name evidence="3" type="ORF">EXJ73_03745</name>
</gene>
<evidence type="ECO:0000256" key="1">
    <source>
        <dbReference type="SAM" id="MobiDB-lite"/>
    </source>
</evidence>
<reference evidence="3" key="1">
    <citation type="submission" date="2019-02" db="EMBL/GenBank/DDBJ databases">
        <title>Draft genome of the type strain Pelomonas aquatica CCUG 52575T.</title>
        <authorList>
            <person name="Gomila M."/>
            <person name="Lalucat J."/>
        </authorList>
    </citation>
    <scope>NUCLEOTIDE SEQUENCE</scope>
    <source>
        <strain evidence="3">CCUG 52575</strain>
    </source>
</reference>
<dbReference type="Proteomes" id="UP001152766">
    <property type="component" value="Unassembled WGS sequence"/>
</dbReference>
<protein>
    <submittedName>
        <fullName evidence="3">Zinc ribbon domain-containing protein</fullName>
    </submittedName>
</protein>
<sequence>MGFLDRLLKSGLGGHGGGGYHGGGRSREGGHGGHGSHGGHGDGYYPPAQNVPPQPATAASSGLICAKCGTPGASGARFCSGCGGQLVAAACQGCGTPFAPGARFCNQCGRPAP</sequence>
<proteinExistence type="predicted"/>
<comment type="caution">
    <text evidence="3">The sequence shown here is derived from an EMBL/GenBank/DDBJ whole genome shotgun (WGS) entry which is preliminary data.</text>
</comment>
<evidence type="ECO:0000259" key="2">
    <source>
        <dbReference type="Pfam" id="PF12773"/>
    </source>
</evidence>
<evidence type="ECO:0000313" key="3">
    <source>
        <dbReference type="EMBL" id="MDG0861585.1"/>
    </source>
</evidence>
<dbReference type="Pfam" id="PF12773">
    <property type="entry name" value="DZR"/>
    <property type="match status" value="1"/>
</dbReference>
<organism evidence="3 4">
    <name type="scientific">Pelomonas aquatica</name>
    <dbReference type="NCBI Taxonomy" id="431058"/>
    <lineage>
        <taxon>Bacteria</taxon>
        <taxon>Pseudomonadati</taxon>
        <taxon>Pseudomonadota</taxon>
        <taxon>Betaproteobacteria</taxon>
        <taxon>Burkholderiales</taxon>
        <taxon>Sphaerotilaceae</taxon>
        <taxon>Roseateles</taxon>
    </lineage>
</organism>
<feature type="compositionally biased region" description="Gly residues" evidence="1">
    <location>
        <begin position="32"/>
        <end position="42"/>
    </location>
</feature>
<feature type="compositionally biased region" description="Gly residues" evidence="1">
    <location>
        <begin position="12"/>
        <end position="23"/>
    </location>
</feature>
<dbReference type="EMBL" id="SGUG01000004">
    <property type="protein sequence ID" value="MDG0861585.1"/>
    <property type="molecule type" value="Genomic_DNA"/>
</dbReference>
<feature type="region of interest" description="Disordered" evidence="1">
    <location>
        <begin position="12"/>
        <end position="58"/>
    </location>
</feature>
<feature type="domain" description="DZANK-type" evidence="2">
    <location>
        <begin position="65"/>
        <end position="109"/>
    </location>
</feature>
<evidence type="ECO:0000313" key="4">
    <source>
        <dbReference type="Proteomes" id="UP001152766"/>
    </source>
</evidence>